<keyword evidence="6" id="KW-1185">Reference proteome</keyword>
<accession>A0A1L9S5M2</accession>
<gene>
    <name evidence="5" type="ORF">ASPZODRAFT_137253</name>
</gene>
<dbReference type="EMBL" id="KV878359">
    <property type="protein sequence ID" value="OJJ42439.1"/>
    <property type="molecule type" value="Genomic_DNA"/>
</dbReference>
<evidence type="ECO:0000256" key="2">
    <source>
        <dbReference type="SAM" id="MobiDB-lite"/>
    </source>
</evidence>
<reference evidence="6" key="1">
    <citation type="journal article" date="2017" name="Genome Biol.">
        <title>Comparative genomics reveals high biological diversity and specific adaptations in the industrially and medically important fungal genus Aspergillus.</title>
        <authorList>
            <person name="de Vries R.P."/>
            <person name="Riley R."/>
            <person name="Wiebenga A."/>
            <person name="Aguilar-Osorio G."/>
            <person name="Amillis S."/>
            <person name="Uchima C.A."/>
            <person name="Anderluh G."/>
            <person name="Asadollahi M."/>
            <person name="Askin M."/>
            <person name="Barry K."/>
            <person name="Battaglia E."/>
            <person name="Bayram O."/>
            <person name="Benocci T."/>
            <person name="Braus-Stromeyer S.A."/>
            <person name="Caldana C."/>
            <person name="Canovas D."/>
            <person name="Cerqueira G.C."/>
            <person name="Chen F."/>
            <person name="Chen W."/>
            <person name="Choi C."/>
            <person name="Clum A."/>
            <person name="Dos Santos R.A."/>
            <person name="Damasio A.R."/>
            <person name="Diallinas G."/>
            <person name="Emri T."/>
            <person name="Fekete E."/>
            <person name="Flipphi M."/>
            <person name="Freyberg S."/>
            <person name="Gallo A."/>
            <person name="Gournas C."/>
            <person name="Habgood R."/>
            <person name="Hainaut M."/>
            <person name="Harispe M.L."/>
            <person name="Henrissat B."/>
            <person name="Hilden K.S."/>
            <person name="Hope R."/>
            <person name="Hossain A."/>
            <person name="Karabika E."/>
            <person name="Karaffa L."/>
            <person name="Karanyi Z."/>
            <person name="Krasevec N."/>
            <person name="Kuo A."/>
            <person name="Kusch H."/>
            <person name="LaButti K."/>
            <person name="Lagendijk E.L."/>
            <person name="Lapidus A."/>
            <person name="Levasseur A."/>
            <person name="Lindquist E."/>
            <person name="Lipzen A."/>
            <person name="Logrieco A.F."/>
            <person name="MacCabe A."/>
            <person name="Maekelae M.R."/>
            <person name="Malavazi I."/>
            <person name="Melin P."/>
            <person name="Meyer V."/>
            <person name="Mielnichuk N."/>
            <person name="Miskei M."/>
            <person name="Molnar A.P."/>
            <person name="Mule G."/>
            <person name="Ngan C.Y."/>
            <person name="Orejas M."/>
            <person name="Orosz E."/>
            <person name="Ouedraogo J.P."/>
            <person name="Overkamp K.M."/>
            <person name="Park H.-S."/>
            <person name="Perrone G."/>
            <person name="Piumi F."/>
            <person name="Punt P.J."/>
            <person name="Ram A.F."/>
            <person name="Ramon A."/>
            <person name="Rauscher S."/>
            <person name="Record E."/>
            <person name="Riano-Pachon D.M."/>
            <person name="Robert V."/>
            <person name="Roehrig J."/>
            <person name="Ruller R."/>
            <person name="Salamov A."/>
            <person name="Salih N.S."/>
            <person name="Samson R.A."/>
            <person name="Sandor E."/>
            <person name="Sanguinetti M."/>
            <person name="Schuetze T."/>
            <person name="Sepcic K."/>
            <person name="Shelest E."/>
            <person name="Sherlock G."/>
            <person name="Sophianopoulou V."/>
            <person name="Squina F.M."/>
            <person name="Sun H."/>
            <person name="Susca A."/>
            <person name="Todd R.B."/>
            <person name="Tsang A."/>
            <person name="Unkles S.E."/>
            <person name="van de Wiele N."/>
            <person name="van Rossen-Uffink D."/>
            <person name="Oliveira J.V."/>
            <person name="Vesth T.C."/>
            <person name="Visser J."/>
            <person name="Yu J.-H."/>
            <person name="Zhou M."/>
            <person name="Andersen M.R."/>
            <person name="Archer D.B."/>
            <person name="Baker S.E."/>
            <person name="Benoit I."/>
            <person name="Brakhage A.A."/>
            <person name="Braus G.H."/>
            <person name="Fischer R."/>
            <person name="Frisvad J.C."/>
            <person name="Goldman G.H."/>
            <person name="Houbraken J."/>
            <person name="Oakley B."/>
            <person name="Pocsi I."/>
            <person name="Scazzocchio C."/>
            <person name="Seiboth B."/>
            <person name="vanKuyk P.A."/>
            <person name="Wortman J."/>
            <person name="Dyer P.S."/>
            <person name="Grigoriev I.V."/>
        </authorList>
    </citation>
    <scope>NUCLEOTIDE SEQUENCE [LARGE SCALE GENOMIC DNA]</scope>
    <source>
        <strain evidence="6">CBS 506.65</strain>
    </source>
</reference>
<evidence type="ECO:0000256" key="3">
    <source>
        <dbReference type="SAM" id="SignalP"/>
    </source>
</evidence>
<evidence type="ECO:0000313" key="5">
    <source>
        <dbReference type="EMBL" id="OJJ42439.1"/>
    </source>
</evidence>
<feature type="domain" description="CBM-cenC" evidence="4">
    <location>
        <begin position="41"/>
        <end position="172"/>
    </location>
</feature>
<organism evidence="5 6">
    <name type="scientific">Penicilliopsis zonata CBS 506.65</name>
    <dbReference type="NCBI Taxonomy" id="1073090"/>
    <lineage>
        <taxon>Eukaryota</taxon>
        <taxon>Fungi</taxon>
        <taxon>Dikarya</taxon>
        <taxon>Ascomycota</taxon>
        <taxon>Pezizomycotina</taxon>
        <taxon>Eurotiomycetes</taxon>
        <taxon>Eurotiomycetidae</taxon>
        <taxon>Eurotiales</taxon>
        <taxon>Aspergillaceae</taxon>
        <taxon>Penicilliopsis</taxon>
    </lineage>
</organism>
<dbReference type="InterPro" id="IPR003305">
    <property type="entry name" value="CenC_carb-bd"/>
</dbReference>
<feature type="region of interest" description="Disordered" evidence="2">
    <location>
        <begin position="250"/>
        <end position="297"/>
    </location>
</feature>
<feature type="chain" id="PRO_5009887512" description="CBM-cenC domain-containing protein" evidence="3">
    <location>
        <begin position="27"/>
        <end position="328"/>
    </location>
</feature>
<name>A0A1L9S5M2_9EURO</name>
<evidence type="ECO:0000259" key="4">
    <source>
        <dbReference type="Pfam" id="PF02018"/>
    </source>
</evidence>
<evidence type="ECO:0000256" key="1">
    <source>
        <dbReference type="ARBA" id="ARBA00022801"/>
    </source>
</evidence>
<sequence>MRVCHPLLSLWLLALQPISLLTTAAAEIVTSTSVSCESIENNALQNPSFETGELSPWTTYAGTGVVVSDTTDNGDYVLEAGGASTTTNSEVFTQQMTGLEIGYTYTAAYDYAVSKLATVSSRMECSFEIIMDSISGTVVANAVFAFTPVNTAWNTLSGTFTATSTEHTFYMYSYCTYGVTYKPTIRFDNAKFLGPPVESCTTVTMTSTVAVSTSSPASSIPSTSFTLSIASIPSSISSIPSSTPSISSKSAPSSILQSSSPAPPSTSSILATASSISRPSPSPGSSTPSTSSSLTTPVASEHIYTVTSTLYVSETATVYACEPSTLLF</sequence>
<dbReference type="Proteomes" id="UP000184188">
    <property type="component" value="Unassembled WGS sequence"/>
</dbReference>
<dbReference type="InterPro" id="IPR008979">
    <property type="entry name" value="Galactose-bd-like_sf"/>
</dbReference>
<proteinExistence type="predicted"/>
<keyword evidence="1" id="KW-0378">Hydrolase</keyword>
<dbReference type="GeneID" id="34610724"/>
<evidence type="ECO:0000313" key="6">
    <source>
        <dbReference type="Proteomes" id="UP000184188"/>
    </source>
</evidence>
<dbReference type="Gene3D" id="2.60.120.260">
    <property type="entry name" value="Galactose-binding domain-like"/>
    <property type="match status" value="1"/>
</dbReference>
<dbReference type="SUPFAM" id="SSF49785">
    <property type="entry name" value="Galactose-binding domain-like"/>
    <property type="match status" value="1"/>
</dbReference>
<dbReference type="Pfam" id="PF02018">
    <property type="entry name" value="CBM_4_9"/>
    <property type="match status" value="1"/>
</dbReference>
<dbReference type="AlphaFoldDB" id="A0A1L9S5M2"/>
<protein>
    <recommendedName>
        <fullName evidence="4">CBM-cenC domain-containing protein</fullName>
    </recommendedName>
</protein>
<dbReference type="VEuPathDB" id="FungiDB:ASPZODRAFT_137253"/>
<dbReference type="GO" id="GO:0016798">
    <property type="term" value="F:hydrolase activity, acting on glycosyl bonds"/>
    <property type="evidence" value="ECO:0007669"/>
    <property type="project" value="InterPro"/>
</dbReference>
<feature type="signal peptide" evidence="3">
    <location>
        <begin position="1"/>
        <end position="26"/>
    </location>
</feature>
<dbReference type="STRING" id="1073090.A0A1L9S5M2"/>
<keyword evidence="3" id="KW-0732">Signal</keyword>
<dbReference type="OrthoDB" id="3565477at2759"/>
<dbReference type="RefSeq" id="XP_022576949.1">
    <property type="nucleotide sequence ID" value="XM_022724259.1"/>
</dbReference>